<evidence type="ECO:0000313" key="1">
    <source>
        <dbReference type="EMBL" id="KKM25393.1"/>
    </source>
</evidence>
<protein>
    <recommendedName>
        <fullName evidence="2">HNH domain-containing protein</fullName>
    </recommendedName>
</protein>
<proteinExistence type="predicted"/>
<evidence type="ECO:0008006" key="2">
    <source>
        <dbReference type="Google" id="ProtNLM"/>
    </source>
</evidence>
<organism evidence="1">
    <name type="scientific">marine sediment metagenome</name>
    <dbReference type="NCBI Taxonomy" id="412755"/>
    <lineage>
        <taxon>unclassified sequences</taxon>
        <taxon>metagenomes</taxon>
        <taxon>ecological metagenomes</taxon>
    </lineage>
</organism>
<dbReference type="Gene3D" id="3.30.40.220">
    <property type="match status" value="1"/>
</dbReference>
<comment type="caution">
    <text evidence="1">The sequence shown here is derived from an EMBL/GenBank/DDBJ whole genome shotgun (WGS) entry which is preliminary data.</text>
</comment>
<reference evidence="1" key="1">
    <citation type="journal article" date="2015" name="Nature">
        <title>Complex archaea that bridge the gap between prokaryotes and eukaryotes.</title>
        <authorList>
            <person name="Spang A."/>
            <person name="Saw J.H."/>
            <person name="Jorgensen S.L."/>
            <person name="Zaremba-Niedzwiedzka K."/>
            <person name="Martijn J."/>
            <person name="Lind A.E."/>
            <person name="van Eijk R."/>
            <person name="Schleper C."/>
            <person name="Guy L."/>
            <person name="Ettema T.J."/>
        </authorList>
    </citation>
    <scope>NUCLEOTIDE SEQUENCE</scope>
</reference>
<accession>A0A0F9KTG0</accession>
<dbReference type="AlphaFoldDB" id="A0A0F9KTG0"/>
<dbReference type="EMBL" id="LAZR01012729">
    <property type="protein sequence ID" value="KKM25393.1"/>
    <property type="molecule type" value="Genomic_DNA"/>
</dbReference>
<gene>
    <name evidence="1" type="ORF">LCGC14_1595500</name>
</gene>
<sequence>MPNNKTKPIKTGTIFNRLTIIRFHHKDKRWRRFYLCKCECGTEKVIQGSLMVSSNTKSCGCLSVETKIATALPGSLGAMRQVILQNYKRGGKKRKWYLTESQFYNLSQLNCYYCGDAPSQTKKGQGVGHDFIYNGLDRINPQKEYTFDNVVACCKKCNVAKNCMTIKEFCKWAKKLNAMAEQWSI</sequence>
<name>A0A0F9KTG0_9ZZZZ</name>